<evidence type="ECO:0000313" key="2">
    <source>
        <dbReference type="EMBL" id="KDQ55260.1"/>
    </source>
</evidence>
<proteinExistence type="predicted"/>
<evidence type="ECO:0000313" key="3">
    <source>
        <dbReference type="Proteomes" id="UP000027265"/>
    </source>
</evidence>
<dbReference type="OrthoDB" id="2788229at2759"/>
<dbReference type="AlphaFoldDB" id="A0A067PN81"/>
<feature type="region of interest" description="Disordered" evidence="1">
    <location>
        <begin position="169"/>
        <end position="188"/>
    </location>
</feature>
<dbReference type="HOGENOM" id="CLU_036316_4_1_1"/>
<accession>A0A067PN81</accession>
<protein>
    <recommendedName>
        <fullName evidence="4">F-box domain-containing protein</fullName>
    </recommendedName>
</protein>
<gene>
    <name evidence="2" type="ORF">JAAARDRAFT_196108</name>
</gene>
<organism evidence="2 3">
    <name type="scientific">Jaapia argillacea MUCL 33604</name>
    <dbReference type="NCBI Taxonomy" id="933084"/>
    <lineage>
        <taxon>Eukaryota</taxon>
        <taxon>Fungi</taxon>
        <taxon>Dikarya</taxon>
        <taxon>Basidiomycota</taxon>
        <taxon>Agaricomycotina</taxon>
        <taxon>Agaricomycetes</taxon>
        <taxon>Agaricomycetidae</taxon>
        <taxon>Jaapiales</taxon>
        <taxon>Jaapiaceae</taxon>
        <taxon>Jaapia</taxon>
    </lineage>
</organism>
<dbReference type="InterPro" id="IPR032675">
    <property type="entry name" value="LRR_dom_sf"/>
</dbReference>
<dbReference type="Proteomes" id="UP000027265">
    <property type="component" value="Unassembled WGS sequence"/>
</dbReference>
<evidence type="ECO:0000256" key="1">
    <source>
        <dbReference type="SAM" id="MobiDB-lite"/>
    </source>
</evidence>
<dbReference type="InParanoid" id="A0A067PN81"/>
<keyword evidence="3" id="KW-1185">Reference proteome</keyword>
<evidence type="ECO:0008006" key="4">
    <source>
        <dbReference type="Google" id="ProtNLM"/>
    </source>
</evidence>
<dbReference type="STRING" id="933084.A0A067PN81"/>
<name>A0A067PN81_9AGAM</name>
<dbReference type="Gene3D" id="3.80.10.10">
    <property type="entry name" value="Ribonuclease Inhibitor"/>
    <property type="match status" value="1"/>
</dbReference>
<dbReference type="EMBL" id="KL197726">
    <property type="protein sequence ID" value="KDQ55260.1"/>
    <property type="molecule type" value="Genomic_DNA"/>
</dbReference>
<reference evidence="3" key="1">
    <citation type="journal article" date="2014" name="Proc. Natl. Acad. Sci. U.S.A.">
        <title>Extensive sampling of basidiomycete genomes demonstrates inadequacy of the white-rot/brown-rot paradigm for wood decay fungi.</title>
        <authorList>
            <person name="Riley R."/>
            <person name="Salamov A.A."/>
            <person name="Brown D.W."/>
            <person name="Nagy L.G."/>
            <person name="Floudas D."/>
            <person name="Held B.W."/>
            <person name="Levasseur A."/>
            <person name="Lombard V."/>
            <person name="Morin E."/>
            <person name="Otillar R."/>
            <person name="Lindquist E.A."/>
            <person name="Sun H."/>
            <person name="LaButti K.M."/>
            <person name="Schmutz J."/>
            <person name="Jabbour D."/>
            <person name="Luo H."/>
            <person name="Baker S.E."/>
            <person name="Pisabarro A.G."/>
            <person name="Walton J.D."/>
            <person name="Blanchette R.A."/>
            <person name="Henrissat B."/>
            <person name="Martin F."/>
            <person name="Cullen D."/>
            <person name="Hibbett D.S."/>
            <person name="Grigoriev I.V."/>
        </authorList>
    </citation>
    <scope>NUCLEOTIDE SEQUENCE [LARGE SCALE GENOMIC DNA]</scope>
    <source>
        <strain evidence="3">MUCL 33604</strain>
    </source>
</reference>
<sequence length="387" mass="44483">MPPSLPQELIDIIIDNLDDDLEALRACSLTCRDWLPFSRKHLFDTLALENLDFCQLPVFILSNPLLAQNVRNLRLTSLHTHSHFHDVRLICLIPYLKNITRLRLDGTVWNELSQDTKRVICTEFPSVRALALFDCQFSSLEELPALVNAYPLLQELWVEYVELGVWRSDDPEDSGNPREALPTGSVENRESSLTSLTVDTSYFPGFSTIFSQQFEFVNLVQLDCAVWEVDIEPLQLFFQSVSTALRELKIHFHSPSQRTIDTVDRIRLLSHPFQLTDFVASTSTFDHILTPRLVQTLLSQLQNPPLETLIICGFLYSETSMLTNMGNWDHVNHVLSLSHFSKLRSLEFSLRHGPRLVFHSDIEGALSSRFPGFAEKGWLKFTWQQRL</sequence>